<evidence type="ECO:0000256" key="5">
    <source>
        <dbReference type="ARBA" id="ARBA00022597"/>
    </source>
</evidence>
<evidence type="ECO:0000256" key="12">
    <source>
        <dbReference type="ARBA" id="ARBA00023139"/>
    </source>
</evidence>
<evidence type="ECO:0000256" key="14">
    <source>
        <dbReference type="ARBA" id="ARBA00023288"/>
    </source>
</evidence>
<dbReference type="Pfam" id="PF22461">
    <property type="entry name" value="SLBB_2"/>
    <property type="match status" value="1"/>
</dbReference>
<keyword evidence="8" id="KW-0625">Polysaccharide transport</keyword>
<comment type="caution">
    <text evidence="18">The sequence shown here is derived from an EMBL/GenBank/DDBJ whole genome shotgun (WGS) entry which is preliminary data.</text>
</comment>
<evidence type="ECO:0000256" key="3">
    <source>
        <dbReference type="ARBA" id="ARBA00022448"/>
    </source>
</evidence>
<evidence type="ECO:0000259" key="16">
    <source>
        <dbReference type="Pfam" id="PF02563"/>
    </source>
</evidence>
<dbReference type="GO" id="GO:0009279">
    <property type="term" value="C:cell outer membrane"/>
    <property type="evidence" value="ECO:0007669"/>
    <property type="project" value="UniProtKB-SubCell"/>
</dbReference>
<evidence type="ECO:0000259" key="17">
    <source>
        <dbReference type="Pfam" id="PF22461"/>
    </source>
</evidence>
<dbReference type="Gene3D" id="3.30.1950.10">
    <property type="entry name" value="wza like domain"/>
    <property type="match status" value="1"/>
</dbReference>
<dbReference type="Pfam" id="PF02563">
    <property type="entry name" value="Poly_export"/>
    <property type="match status" value="1"/>
</dbReference>
<dbReference type="GO" id="GO:0006811">
    <property type="term" value="P:monoatomic ion transport"/>
    <property type="evidence" value="ECO:0007669"/>
    <property type="project" value="UniProtKB-KW"/>
</dbReference>
<keyword evidence="12" id="KW-0564">Palmitate</keyword>
<feature type="domain" description="SLBB" evidence="17">
    <location>
        <begin position="99"/>
        <end position="179"/>
    </location>
</feature>
<evidence type="ECO:0000256" key="15">
    <source>
        <dbReference type="SAM" id="SignalP"/>
    </source>
</evidence>
<feature type="signal peptide" evidence="15">
    <location>
        <begin position="1"/>
        <end position="19"/>
    </location>
</feature>
<evidence type="ECO:0000313" key="19">
    <source>
        <dbReference type="Proteomes" id="UP000298050"/>
    </source>
</evidence>
<feature type="domain" description="Polysaccharide export protein N-terminal" evidence="16">
    <location>
        <begin position="20"/>
        <end position="93"/>
    </location>
</feature>
<dbReference type="RefSeq" id="WP_135442352.1">
    <property type="nucleotide sequence ID" value="NZ_SRLE01000006.1"/>
</dbReference>
<dbReference type="GO" id="GO:0015159">
    <property type="term" value="F:polysaccharide transmembrane transporter activity"/>
    <property type="evidence" value="ECO:0007669"/>
    <property type="project" value="InterPro"/>
</dbReference>
<keyword evidence="10" id="KW-0626">Porin</keyword>
<comment type="similarity">
    <text evidence="2">Belongs to the BexD/CtrA/VexA family.</text>
</comment>
<protein>
    <submittedName>
        <fullName evidence="18">Uncharacterized protein</fullName>
    </submittedName>
</protein>
<evidence type="ECO:0000256" key="10">
    <source>
        <dbReference type="ARBA" id="ARBA00023114"/>
    </source>
</evidence>
<evidence type="ECO:0000256" key="4">
    <source>
        <dbReference type="ARBA" id="ARBA00022452"/>
    </source>
</evidence>
<dbReference type="PROSITE" id="PS51257">
    <property type="entry name" value="PROKAR_LIPOPROTEIN"/>
    <property type="match status" value="1"/>
</dbReference>
<dbReference type="InterPro" id="IPR049712">
    <property type="entry name" value="Poly_export"/>
</dbReference>
<keyword evidence="4" id="KW-1134">Transmembrane beta strand</keyword>
<proteinExistence type="inferred from homology"/>
<dbReference type="EMBL" id="SRLE01000006">
    <property type="protein sequence ID" value="TGD73954.1"/>
    <property type="molecule type" value="Genomic_DNA"/>
</dbReference>
<comment type="subcellular location">
    <subcellularLocation>
        <location evidence="1">Cell outer membrane</location>
        <topology evidence="1">Multi-pass membrane protein</topology>
    </subcellularLocation>
</comment>
<dbReference type="PANTHER" id="PTHR33619:SF3">
    <property type="entry name" value="POLYSACCHARIDE EXPORT PROTEIN GFCE-RELATED"/>
    <property type="match status" value="1"/>
</dbReference>
<dbReference type="Proteomes" id="UP000298050">
    <property type="component" value="Unassembled WGS sequence"/>
</dbReference>
<sequence>MFRVLSALLALLASCSAFAAAPYTVKPGDMLRISVWGEETLDQDTLVLPDGSVSFPLAGNLVASEHTAAEVETLLEERLREFLPAPTVSVVVKATEGNRFYVLGNVKTPGTFMISSPITVVQALSLAGGLDTFADVSEISIVRQTPDGQQRLEVRYNAILSGKSFSTNYELQAGDTLLVP</sequence>
<keyword evidence="9" id="KW-0406">Ion transport</keyword>
<dbReference type="OrthoDB" id="9808948at2"/>
<keyword evidence="11" id="KW-0472">Membrane</keyword>
<dbReference type="InterPro" id="IPR003715">
    <property type="entry name" value="Poly_export_N"/>
</dbReference>
<evidence type="ECO:0000256" key="8">
    <source>
        <dbReference type="ARBA" id="ARBA00023047"/>
    </source>
</evidence>
<reference evidence="18 19" key="1">
    <citation type="submission" date="2019-04" db="EMBL/GenBank/DDBJ databases">
        <title>Taxonomy of novel Haliea sp. from mangrove soil of West Coast of India.</title>
        <authorList>
            <person name="Verma A."/>
            <person name="Kumar P."/>
            <person name="Krishnamurthi S."/>
        </authorList>
    </citation>
    <scope>NUCLEOTIDE SEQUENCE [LARGE SCALE GENOMIC DNA]</scope>
    <source>
        <strain evidence="18 19">SAOS-164</strain>
    </source>
</reference>
<dbReference type="AlphaFoldDB" id="A0A4Z0M3C8"/>
<evidence type="ECO:0000256" key="2">
    <source>
        <dbReference type="ARBA" id="ARBA00009450"/>
    </source>
</evidence>
<evidence type="ECO:0000256" key="13">
    <source>
        <dbReference type="ARBA" id="ARBA00023237"/>
    </source>
</evidence>
<evidence type="ECO:0000256" key="1">
    <source>
        <dbReference type="ARBA" id="ARBA00004571"/>
    </source>
</evidence>
<accession>A0A4Z0M3C8</accession>
<dbReference type="GO" id="GO:0015288">
    <property type="term" value="F:porin activity"/>
    <property type="evidence" value="ECO:0007669"/>
    <property type="project" value="UniProtKB-KW"/>
</dbReference>
<keyword evidence="14" id="KW-0449">Lipoprotein</keyword>
<feature type="chain" id="PRO_5021404221" evidence="15">
    <location>
        <begin position="20"/>
        <end position="180"/>
    </location>
</feature>
<evidence type="ECO:0000256" key="9">
    <source>
        <dbReference type="ARBA" id="ARBA00023065"/>
    </source>
</evidence>
<evidence type="ECO:0000256" key="11">
    <source>
        <dbReference type="ARBA" id="ARBA00023136"/>
    </source>
</evidence>
<organism evidence="18 19">
    <name type="scientific">Mangrovimicrobium sediminis</name>
    <dbReference type="NCBI Taxonomy" id="2562682"/>
    <lineage>
        <taxon>Bacteria</taxon>
        <taxon>Pseudomonadati</taxon>
        <taxon>Pseudomonadota</taxon>
        <taxon>Gammaproteobacteria</taxon>
        <taxon>Cellvibrionales</taxon>
        <taxon>Halieaceae</taxon>
        <taxon>Mangrovimicrobium</taxon>
    </lineage>
</organism>
<keyword evidence="7 15" id="KW-0732">Signal</keyword>
<evidence type="ECO:0000256" key="7">
    <source>
        <dbReference type="ARBA" id="ARBA00022729"/>
    </source>
</evidence>
<keyword evidence="6" id="KW-0812">Transmembrane</keyword>
<keyword evidence="13" id="KW-0998">Cell outer membrane</keyword>
<evidence type="ECO:0000313" key="18">
    <source>
        <dbReference type="EMBL" id="TGD73954.1"/>
    </source>
</evidence>
<keyword evidence="19" id="KW-1185">Reference proteome</keyword>
<keyword evidence="3" id="KW-0813">Transport</keyword>
<dbReference type="PANTHER" id="PTHR33619">
    <property type="entry name" value="POLYSACCHARIDE EXPORT PROTEIN GFCE-RELATED"/>
    <property type="match status" value="1"/>
</dbReference>
<dbReference type="InterPro" id="IPR054765">
    <property type="entry name" value="SLBB_dom"/>
</dbReference>
<dbReference type="GO" id="GO:0046930">
    <property type="term" value="C:pore complex"/>
    <property type="evidence" value="ECO:0007669"/>
    <property type="project" value="UniProtKB-KW"/>
</dbReference>
<gene>
    <name evidence="18" type="ORF">E4634_07370</name>
</gene>
<dbReference type="Gene3D" id="3.10.560.10">
    <property type="entry name" value="Outer membrane lipoprotein wza domain like"/>
    <property type="match status" value="1"/>
</dbReference>
<name>A0A4Z0M3C8_9GAMM</name>
<keyword evidence="5" id="KW-0762">Sugar transport</keyword>
<evidence type="ECO:0000256" key="6">
    <source>
        <dbReference type="ARBA" id="ARBA00022692"/>
    </source>
</evidence>